<proteinExistence type="predicted"/>
<sequence>MAVFMWLYILCTEMHLSSAQFKSHIDLQKVSEIMFKNEKYNVLKPTIHIIKDHFKDFIQKRHNQENSRIFIDRNGFRHIWQGMEVSGSESLRKADLAQEKIIETPEDKTIKEMKAVELHNTTKKIKDKPRRKKKIVEDVYVPEKITLRDNPTLVTTTFFCPFFGIIKMSSEVNNSDENKNATTKR</sequence>
<dbReference type="Proteomes" id="UP000838878">
    <property type="component" value="Chromosome 13"/>
</dbReference>
<feature type="non-terminal residue" evidence="2">
    <location>
        <position position="185"/>
    </location>
</feature>
<evidence type="ECO:0000256" key="1">
    <source>
        <dbReference type="SAM" id="SignalP"/>
    </source>
</evidence>
<feature type="chain" id="PRO_5035426159" evidence="1">
    <location>
        <begin position="20"/>
        <end position="185"/>
    </location>
</feature>
<dbReference type="OrthoDB" id="7486091at2759"/>
<dbReference type="EMBL" id="OV170233">
    <property type="protein sequence ID" value="CAH0718532.1"/>
    <property type="molecule type" value="Genomic_DNA"/>
</dbReference>
<organism evidence="2 3">
    <name type="scientific">Brenthis ino</name>
    <name type="common">lesser marbled fritillary</name>
    <dbReference type="NCBI Taxonomy" id="405034"/>
    <lineage>
        <taxon>Eukaryota</taxon>
        <taxon>Metazoa</taxon>
        <taxon>Ecdysozoa</taxon>
        <taxon>Arthropoda</taxon>
        <taxon>Hexapoda</taxon>
        <taxon>Insecta</taxon>
        <taxon>Pterygota</taxon>
        <taxon>Neoptera</taxon>
        <taxon>Endopterygota</taxon>
        <taxon>Lepidoptera</taxon>
        <taxon>Glossata</taxon>
        <taxon>Ditrysia</taxon>
        <taxon>Papilionoidea</taxon>
        <taxon>Nymphalidae</taxon>
        <taxon>Heliconiinae</taxon>
        <taxon>Argynnini</taxon>
        <taxon>Brenthis</taxon>
    </lineage>
</organism>
<feature type="signal peptide" evidence="1">
    <location>
        <begin position="1"/>
        <end position="19"/>
    </location>
</feature>
<reference evidence="2" key="1">
    <citation type="submission" date="2021-12" db="EMBL/GenBank/DDBJ databases">
        <authorList>
            <person name="Martin H S."/>
        </authorList>
    </citation>
    <scope>NUCLEOTIDE SEQUENCE</scope>
</reference>
<evidence type="ECO:0000313" key="2">
    <source>
        <dbReference type="EMBL" id="CAH0718532.1"/>
    </source>
</evidence>
<name>A0A8J9URS9_9NEOP</name>
<protein>
    <submittedName>
        <fullName evidence="2">Uncharacterized protein</fullName>
    </submittedName>
</protein>
<evidence type="ECO:0000313" key="3">
    <source>
        <dbReference type="Proteomes" id="UP000838878"/>
    </source>
</evidence>
<keyword evidence="3" id="KW-1185">Reference proteome</keyword>
<gene>
    <name evidence="2" type="ORF">BINO364_LOCUS4999</name>
</gene>
<keyword evidence="1" id="KW-0732">Signal</keyword>
<dbReference type="AlphaFoldDB" id="A0A8J9URS9"/>
<accession>A0A8J9URS9</accession>